<reference evidence="1 2" key="1">
    <citation type="journal article" date="2022" name="DNA Res.">
        <title>Chromosomal-level genome assembly of the orchid tree Bauhinia variegata (Leguminosae; Cercidoideae) supports the allotetraploid origin hypothesis of Bauhinia.</title>
        <authorList>
            <person name="Zhong Y."/>
            <person name="Chen Y."/>
            <person name="Zheng D."/>
            <person name="Pang J."/>
            <person name="Liu Y."/>
            <person name="Luo S."/>
            <person name="Meng S."/>
            <person name="Qian L."/>
            <person name="Wei D."/>
            <person name="Dai S."/>
            <person name="Zhou R."/>
        </authorList>
    </citation>
    <scope>NUCLEOTIDE SEQUENCE [LARGE SCALE GENOMIC DNA]</scope>
    <source>
        <strain evidence="1">BV-YZ2020</strain>
    </source>
</reference>
<keyword evidence="2" id="KW-1185">Reference proteome</keyword>
<name>A0ACB9KRD7_BAUVA</name>
<evidence type="ECO:0000313" key="1">
    <source>
        <dbReference type="EMBL" id="KAI4299817.1"/>
    </source>
</evidence>
<gene>
    <name evidence="1" type="ORF">L6164_033242</name>
</gene>
<sequence length="191" mass="21089">MKIALLALFFLLFTFTKAEFIYDTDGERLSEAHSYIISVGTELIGASGFTLLDTGKENCPLPLMASPPLPGIPTAIPVKFSNNLLYPFATTETPLNLTFVNVPRCSKRSQWFVAVHIPDMLNLWFGDAYVGGDFYIKKHGDKTYKIIYCSHDDAQSHCGHVAYADNDRNLVVKYGSGDATAVTFHKSGVNV</sequence>
<proteinExistence type="predicted"/>
<protein>
    <submittedName>
        <fullName evidence="1">Uncharacterized protein</fullName>
    </submittedName>
</protein>
<dbReference type="Proteomes" id="UP000828941">
    <property type="component" value="Chromosome 13"/>
</dbReference>
<comment type="caution">
    <text evidence="1">The sequence shown here is derived from an EMBL/GenBank/DDBJ whole genome shotgun (WGS) entry which is preliminary data.</text>
</comment>
<organism evidence="1 2">
    <name type="scientific">Bauhinia variegata</name>
    <name type="common">Purple orchid tree</name>
    <name type="synonym">Phanera variegata</name>
    <dbReference type="NCBI Taxonomy" id="167791"/>
    <lineage>
        <taxon>Eukaryota</taxon>
        <taxon>Viridiplantae</taxon>
        <taxon>Streptophyta</taxon>
        <taxon>Embryophyta</taxon>
        <taxon>Tracheophyta</taxon>
        <taxon>Spermatophyta</taxon>
        <taxon>Magnoliopsida</taxon>
        <taxon>eudicotyledons</taxon>
        <taxon>Gunneridae</taxon>
        <taxon>Pentapetalae</taxon>
        <taxon>rosids</taxon>
        <taxon>fabids</taxon>
        <taxon>Fabales</taxon>
        <taxon>Fabaceae</taxon>
        <taxon>Cercidoideae</taxon>
        <taxon>Cercideae</taxon>
        <taxon>Bauhiniinae</taxon>
        <taxon>Bauhinia</taxon>
    </lineage>
</organism>
<accession>A0ACB9KRD7</accession>
<evidence type="ECO:0000313" key="2">
    <source>
        <dbReference type="Proteomes" id="UP000828941"/>
    </source>
</evidence>
<dbReference type="EMBL" id="CM039438">
    <property type="protein sequence ID" value="KAI4299817.1"/>
    <property type="molecule type" value="Genomic_DNA"/>
</dbReference>